<accession>A0A852W437</accession>
<dbReference type="InterPro" id="IPR032710">
    <property type="entry name" value="NTF2-like_dom_sf"/>
</dbReference>
<gene>
    <name evidence="5" type="ORF">HDA37_003824</name>
</gene>
<keyword evidence="2 4" id="KW-0472">Membrane</keyword>
<dbReference type="GO" id="GO:0016020">
    <property type="term" value="C:membrane"/>
    <property type="evidence" value="ECO:0007669"/>
    <property type="project" value="UniProtKB-SubCell"/>
</dbReference>
<protein>
    <submittedName>
        <fullName evidence="5">Mce-associated membrane protein</fullName>
    </submittedName>
</protein>
<feature type="transmembrane region" description="Helical" evidence="4">
    <location>
        <begin position="101"/>
        <end position="121"/>
    </location>
</feature>
<dbReference type="Proteomes" id="UP000549695">
    <property type="component" value="Unassembled WGS sequence"/>
</dbReference>
<feature type="compositionally biased region" description="Low complexity" evidence="3">
    <location>
        <begin position="62"/>
        <end position="73"/>
    </location>
</feature>
<evidence type="ECO:0000313" key="6">
    <source>
        <dbReference type="Proteomes" id="UP000549695"/>
    </source>
</evidence>
<name>A0A852W437_PSEA5</name>
<keyword evidence="4" id="KW-1133">Transmembrane helix</keyword>
<comment type="subcellular location">
    <subcellularLocation>
        <location evidence="1">Membrane</location>
    </subcellularLocation>
</comment>
<evidence type="ECO:0000313" key="5">
    <source>
        <dbReference type="EMBL" id="NYG03539.1"/>
    </source>
</evidence>
<dbReference type="GeneID" id="98053529"/>
<sequence>MSTPRRRPAGGIRRPQVAGRPRTRADEPDEEETGTGGVALDERSGDAVPSAAPVRSGDAGRTDAPGTDAPGTDADADPADADGAPRRSLLAAPTTRRATGLLLAVTVLLVAAAAFFGAEWYRTTFTGSASNTALTDVGTTAQVSEQVGEAITKVYSFDYARLQQAEDDARGVITPGFQPEFDKIFGSVKDLAPQQKAVVTATIPKLAVASIDGDRATVYAFVNQVIRRQADGGAPQEGAAAARLRVDAQFVDGRWKISAMTPA</sequence>
<comment type="caution">
    <text evidence="5">The sequence shown here is derived from an EMBL/GenBank/DDBJ whole genome shotgun (WGS) entry which is preliminary data.</text>
</comment>
<evidence type="ECO:0000256" key="4">
    <source>
        <dbReference type="SAM" id="Phobius"/>
    </source>
</evidence>
<proteinExistence type="predicted"/>
<dbReference type="PANTHER" id="PTHR37042">
    <property type="entry name" value="OUTER MEMBRANE PROTEIN RV1973"/>
    <property type="match status" value="1"/>
</dbReference>
<organism evidence="5 6">
    <name type="scientific">Pseudonocardia alni</name>
    <name type="common">Amycolata alni</name>
    <dbReference type="NCBI Taxonomy" id="33907"/>
    <lineage>
        <taxon>Bacteria</taxon>
        <taxon>Bacillati</taxon>
        <taxon>Actinomycetota</taxon>
        <taxon>Actinomycetes</taxon>
        <taxon>Pseudonocardiales</taxon>
        <taxon>Pseudonocardiaceae</taxon>
        <taxon>Pseudonocardia</taxon>
    </lineage>
</organism>
<dbReference type="EMBL" id="JACCCZ010000001">
    <property type="protein sequence ID" value="NYG03539.1"/>
    <property type="molecule type" value="Genomic_DNA"/>
</dbReference>
<dbReference type="AlphaFoldDB" id="A0A852W437"/>
<feature type="region of interest" description="Disordered" evidence="3">
    <location>
        <begin position="1"/>
        <end position="91"/>
    </location>
</feature>
<keyword evidence="4" id="KW-0812">Transmembrane</keyword>
<keyword evidence="6" id="KW-1185">Reference proteome</keyword>
<dbReference type="SUPFAM" id="SSF54427">
    <property type="entry name" value="NTF2-like"/>
    <property type="match status" value="1"/>
</dbReference>
<evidence type="ECO:0000256" key="2">
    <source>
        <dbReference type="ARBA" id="ARBA00023136"/>
    </source>
</evidence>
<evidence type="ECO:0000256" key="1">
    <source>
        <dbReference type="ARBA" id="ARBA00004370"/>
    </source>
</evidence>
<evidence type="ECO:0000256" key="3">
    <source>
        <dbReference type="SAM" id="MobiDB-lite"/>
    </source>
</evidence>
<dbReference type="RefSeq" id="WP_179761809.1">
    <property type="nucleotide sequence ID" value="NZ_BAAAJZ010000003.1"/>
</dbReference>
<dbReference type="PANTHER" id="PTHR37042:SF4">
    <property type="entry name" value="OUTER MEMBRANE PROTEIN RV1973"/>
    <property type="match status" value="1"/>
</dbReference>
<reference evidence="5 6" key="1">
    <citation type="submission" date="2020-07" db="EMBL/GenBank/DDBJ databases">
        <title>Sequencing the genomes of 1000 actinobacteria strains.</title>
        <authorList>
            <person name="Klenk H.-P."/>
        </authorList>
    </citation>
    <scope>NUCLEOTIDE SEQUENCE [LARGE SCALE GENOMIC DNA]</scope>
    <source>
        <strain evidence="5 6">DSM 44749</strain>
    </source>
</reference>